<evidence type="ECO:0000313" key="1">
    <source>
        <dbReference type="EMBL" id="GAH14750.1"/>
    </source>
</evidence>
<name>X1E2V7_9ZZZZ</name>
<dbReference type="AlphaFoldDB" id="X1E2V7"/>
<sequence length="66" mass="7475">MNPEKVITDFQGRIDLAEEGLTRVLLAVDRVIESRFPEVLDYDSAKIDLSVELLKAMLTILEESPQ</sequence>
<proteinExistence type="predicted"/>
<protein>
    <submittedName>
        <fullName evidence="1">Uncharacterized protein</fullName>
    </submittedName>
</protein>
<reference evidence="1" key="1">
    <citation type="journal article" date="2014" name="Front. Microbiol.">
        <title>High frequency of phylogenetically diverse reductive dehalogenase-homologous genes in deep subseafloor sedimentary metagenomes.</title>
        <authorList>
            <person name="Kawai M."/>
            <person name="Futagami T."/>
            <person name="Toyoda A."/>
            <person name="Takaki Y."/>
            <person name="Nishi S."/>
            <person name="Hori S."/>
            <person name="Arai W."/>
            <person name="Tsubouchi T."/>
            <person name="Morono Y."/>
            <person name="Uchiyama I."/>
            <person name="Ito T."/>
            <person name="Fujiyama A."/>
            <person name="Inagaki F."/>
            <person name="Takami H."/>
        </authorList>
    </citation>
    <scope>NUCLEOTIDE SEQUENCE</scope>
    <source>
        <strain evidence="1">Expedition CK06-06</strain>
    </source>
</reference>
<organism evidence="1">
    <name type="scientific">marine sediment metagenome</name>
    <dbReference type="NCBI Taxonomy" id="412755"/>
    <lineage>
        <taxon>unclassified sequences</taxon>
        <taxon>metagenomes</taxon>
        <taxon>ecological metagenomes</taxon>
    </lineage>
</organism>
<comment type="caution">
    <text evidence="1">The sequence shown here is derived from an EMBL/GenBank/DDBJ whole genome shotgun (WGS) entry which is preliminary data.</text>
</comment>
<gene>
    <name evidence="1" type="ORF">S01H4_52719</name>
</gene>
<accession>X1E2V7</accession>
<dbReference type="EMBL" id="BART01030152">
    <property type="protein sequence ID" value="GAH14750.1"/>
    <property type="molecule type" value="Genomic_DNA"/>
</dbReference>